<dbReference type="EMBL" id="BMAT01012897">
    <property type="protein sequence ID" value="GFS01568.1"/>
    <property type="molecule type" value="Genomic_DNA"/>
</dbReference>
<reference evidence="3 4" key="1">
    <citation type="journal article" date="2021" name="Elife">
        <title>Chloroplast acquisition without the gene transfer in kleptoplastic sea slugs, Plakobranchus ocellatus.</title>
        <authorList>
            <person name="Maeda T."/>
            <person name="Takahashi S."/>
            <person name="Yoshida T."/>
            <person name="Shimamura S."/>
            <person name="Takaki Y."/>
            <person name="Nagai Y."/>
            <person name="Toyoda A."/>
            <person name="Suzuki Y."/>
            <person name="Arimoto A."/>
            <person name="Ishii H."/>
            <person name="Satoh N."/>
            <person name="Nishiyama T."/>
            <person name="Hasebe M."/>
            <person name="Maruyama T."/>
            <person name="Minagawa J."/>
            <person name="Obokata J."/>
            <person name="Shigenobu S."/>
        </authorList>
    </citation>
    <scope>NUCLEOTIDE SEQUENCE [LARGE SCALE GENOMIC DNA]</scope>
</reference>
<gene>
    <name evidence="3" type="ORF">ElyMa_006425600</name>
</gene>
<dbReference type="InterPro" id="IPR000626">
    <property type="entry name" value="Ubiquitin-like_dom"/>
</dbReference>
<dbReference type="SUPFAM" id="SSF54236">
    <property type="entry name" value="Ubiquitin-like"/>
    <property type="match status" value="1"/>
</dbReference>
<dbReference type="Proteomes" id="UP000762676">
    <property type="component" value="Unassembled WGS sequence"/>
</dbReference>
<evidence type="ECO:0000259" key="2">
    <source>
        <dbReference type="PROSITE" id="PS50053"/>
    </source>
</evidence>
<feature type="compositionally biased region" description="Basic and acidic residues" evidence="1">
    <location>
        <begin position="28"/>
        <end position="38"/>
    </location>
</feature>
<dbReference type="InterPro" id="IPR029071">
    <property type="entry name" value="Ubiquitin-like_domsf"/>
</dbReference>
<evidence type="ECO:0000313" key="4">
    <source>
        <dbReference type="Proteomes" id="UP000762676"/>
    </source>
</evidence>
<feature type="domain" description="Ubiquitin-like" evidence="2">
    <location>
        <begin position="60"/>
        <end position="132"/>
    </location>
</feature>
<feature type="region of interest" description="Disordered" evidence="1">
    <location>
        <begin position="1"/>
        <end position="51"/>
    </location>
</feature>
<proteinExistence type="predicted"/>
<evidence type="ECO:0000313" key="3">
    <source>
        <dbReference type="EMBL" id="GFS01568.1"/>
    </source>
</evidence>
<dbReference type="PROSITE" id="PS50053">
    <property type="entry name" value="UBIQUITIN_2"/>
    <property type="match status" value="1"/>
</dbReference>
<accession>A0AAV4HW16</accession>
<dbReference type="AlphaFoldDB" id="A0AAV4HW16"/>
<evidence type="ECO:0000256" key="1">
    <source>
        <dbReference type="SAM" id="MobiDB-lite"/>
    </source>
</evidence>
<dbReference type="Gene3D" id="3.10.20.90">
    <property type="entry name" value="Phosphatidylinositol 3-kinase Catalytic Subunit, Chain A, domain 1"/>
    <property type="match status" value="1"/>
</dbReference>
<keyword evidence="4" id="KW-1185">Reference proteome</keyword>
<comment type="caution">
    <text evidence="3">The sequence shown here is derived from an EMBL/GenBank/DDBJ whole genome shotgun (WGS) entry which is preliminary data.</text>
</comment>
<name>A0AAV4HW16_9GAST</name>
<protein>
    <recommendedName>
        <fullName evidence="2">Ubiquitin-like domain-containing protein</fullName>
    </recommendedName>
</protein>
<organism evidence="3 4">
    <name type="scientific">Elysia marginata</name>
    <dbReference type="NCBI Taxonomy" id="1093978"/>
    <lineage>
        <taxon>Eukaryota</taxon>
        <taxon>Metazoa</taxon>
        <taxon>Spiralia</taxon>
        <taxon>Lophotrochozoa</taxon>
        <taxon>Mollusca</taxon>
        <taxon>Gastropoda</taxon>
        <taxon>Heterobranchia</taxon>
        <taxon>Euthyneura</taxon>
        <taxon>Panpulmonata</taxon>
        <taxon>Sacoglossa</taxon>
        <taxon>Placobranchoidea</taxon>
        <taxon>Plakobranchidae</taxon>
        <taxon>Elysia</taxon>
    </lineage>
</organism>
<sequence length="143" mass="15913">MTMMKSYWSPAETGEVSPATDGQQGRNSSEDVHPDPGLDVRAAQGNQGTSALIPEALPNIRLLVNHELPDGSGNEHNITFDPRNTVSQLRATMEAFSGIPQENIFFIFKMKTLDDSLSLYAQDVGSWDCITMRDTRQTYPYPY</sequence>